<evidence type="ECO:0000256" key="1">
    <source>
        <dbReference type="SAM" id="MobiDB-lite"/>
    </source>
</evidence>
<gene>
    <name evidence="2" type="ORF">LTR25_004144</name>
</gene>
<dbReference type="EMBL" id="JAXLQG010000006">
    <property type="protein sequence ID" value="KAK5538602.1"/>
    <property type="molecule type" value="Genomic_DNA"/>
</dbReference>
<dbReference type="Proteomes" id="UP001345827">
    <property type="component" value="Unassembled WGS sequence"/>
</dbReference>
<protein>
    <submittedName>
        <fullName evidence="2">Uncharacterized protein</fullName>
    </submittedName>
</protein>
<reference evidence="2 3" key="1">
    <citation type="submission" date="2023-06" db="EMBL/GenBank/DDBJ databases">
        <title>Black Yeasts Isolated from many extreme environments.</title>
        <authorList>
            <person name="Coleine C."/>
            <person name="Stajich J.E."/>
            <person name="Selbmann L."/>
        </authorList>
    </citation>
    <scope>NUCLEOTIDE SEQUENCE [LARGE SCALE GENOMIC DNA]</scope>
    <source>
        <strain evidence="2 3">CCFEE 5887</strain>
    </source>
</reference>
<name>A0AAV9QC30_9PEZI</name>
<dbReference type="AlphaFoldDB" id="A0AAV9QC30"/>
<proteinExistence type="predicted"/>
<keyword evidence="3" id="KW-1185">Reference proteome</keyword>
<organism evidence="2 3">
    <name type="scientific">Vermiconidia calcicola</name>
    <dbReference type="NCBI Taxonomy" id="1690605"/>
    <lineage>
        <taxon>Eukaryota</taxon>
        <taxon>Fungi</taxon>
        <taxon>Dikarya</taxon>
        <taxon>Ascomycota</taxon>
        <taxon>Pezizomycotina</taxon>
        <taxon>Dothideomycetes</taxon>
        <taxon>Dothideomycetidae</taxon>
        <taxon>Mycosphaerellales</taxon>
        <taxon>Extremaceae</taxon>
        <taxon>Vermiconidia</taxon>
    </lineage>
</organism>
<comment type="caution">
    <text evidence="2">The sequence shown here is derived from an EMBL/GenBank/DDBJ whole genome shotgun (WGS) entry which is preliminary data.</text>
</comment>
<feature type="compositionally biased region" description="Basic and acidic residues" evidence="1">
    <location>
        <begin position="81"/>
        <end position="91"/>
    </location>
</feature>
<sequence length="97" mass="11226">MLHVDDTRNVSTVMFVKDCICALRKDRICRNTDLIKGLKLTTTFEVQFRIRSQSTSHAVIEVSARFGKRMSFIQENPQQIKDTHNEDREQDQGEPDG</sequence>
<evidence type="ECO:0000313" key="2">
    <source>
        <dbReference type="EMBL" id="KAK5538602.1"/>
    </source>
</evidence>
<evidence type="ECO:0000313" key="3">
    <source>
        <dbReference type="Proteomes" id="UP001345827"/>
    </source>
</evidence>
<accession>A0AAV9QC30</accession>
<feature type="region of interest" description="Disordered" evidence="1">
    <location>
        <begin position="73"/>
        <end position="97"/>
    </location>
</feature>